<dbReference type="EnsemblMetazoa" id="PPA28925.1">
    <property type="protein sequence ID" value="PPA28925.1"/>
    <property type="gene ID" value="WBGene00118479"/>
</dbReference>
<dbReference type="Proteomes" id="UP000005239">
    <property type="component" value="Unassembled WGS sequence"/>
</dbReference>
<feature type="region of interest" description="Disordered" evidence="1">
    <location>
        <begin position="130"/>
        <end position="153"/>
    </location>
</feature>
<reference evidence="2" key="2">
    <citation type="submission" date="2022-06" db="UniProtKB">
        <authorList>
            <consortium name="EnsemblMetazoa"/>
        </authorList>
    </citation>
    <scope>IDENTIFICATION</scope>
    <source>
        <strain evidence="2">PS312</strain>
    </source>
</reference>
<feature type="compositionally biased region" description="Polar residues" evidence="1">
    <location>
        <begin position="143"/>
        <end position="153"/>
    </location>
</feature>
<protein>
    <submittedName>
        <fullName evidence="2">Uncharacterized protein</fullName>
    </submittedName>
</protein>
<proteinExistence type="predicted"/>
<reference evidence="3" key="1">
    <citation type="journal article" date="2008" name="Nat. Genet.">
        <title>The Pristionchus pacificus genome provides a unique perspective on nematode lifestyle and parasitism.</title>
        <authorList>
            <person name="Dieterich C."/>
            <person name="Clifton S.W."/>
            <person name="Schuster L.N."/>
            <person name="Chinwalla A."/>
            <person name="Delehaunty K."/>
            <person name="Dinkelacker I."/>
            <person name="Fulton L."/>
            <person name="Fulton R."/>
            <person name="Godfrey J."/>
            <person name="Minx P."/>
            <person name="Mitreva M."/>
            <person name="Roeseler W."/>
            <person name="Tian H."/>
            <person name="Witte H."/>
            <person name="Yang S.P."/>
            <person name="Wilson R.K."/>
            <person name="Sommer R.J."/>
        </authorList>
    </citation>
    <scope>NUCLEOTIDE SEQUENCE [LARGE SCALE GENOMIC DNA]</scope>
    <source>
        <strain evidence="3">PS312</strain>
    </source>
</reference>
<dbReference type="AlphaFoldDB" id="A0A2A6CA20"/>
<feature type="region of interest" description="Disordered" evidence="1">
    <location>
        <begin position="348"/>
        <end position="383"/>
    </location>
</feature>
<name>A0A2A6CA20_PRIPA</name>
<gene>
    <name evidence="2" type="primary">WBGene00118479</name>
</gene>
<evidence type="ECO:0000256" key="1">
    <source>
        <dbReference type="SAM" id="MobiDB-lite"/>
    </source>
</evidence>
<keyword evidence="3" id="KW-1185">Reference proteome</keyword>
<evidence type="ECO:0000313" key="3">
    <source>
        <dbReference type="Proteomes" id="UP000005239"/>
    </source>
</evidence>
<accession>A0A2A6CA20</accession>
<evidence type="ECO:0000313" key="2">
    <source>
        <dbReference type="EnsemblMetazoa" id="PPA28925.1"/>
    </source>
</evidence>
<accession>A0A8R1UHM6</accession>
<sequence length="383" mass="44087">MAGRRIQPIMRTSHLPGLLPEFRIIEESDIRKRIDTEMTSVRSMIEPMELTLGAKIRGQTALHLHSILDSVEAITIAMDEEWAKERPPGDQKIFLNQKVHEKIALREIRTIIQSVADLIQCKQQKYFSEREKKKKEAMPVATESHNSQGRISSSGIPLFEAAQEPGEQMKSEIKEEPIDELYPRDLQPFVPSEEIKEDAIPKLEEPEMITFGFPSTSQEKVEKVKEQVPSIQPERSEICHFCSFYTCAFVATPDDPLERRAFLINLHCQWQEESNAREVLLCNLKKVYFCYEHIKKEYSEMIKLPAKSSNVRTPILPNKPLKRQRGAGYSINSPASLEKSLQTLIPPVDTISEERPRKRKIVQRNSNSQFPDYPCITSDPHQH</sequence>
<organism evidence="2 3">
    <name type="scientific">Pristionchus pacificus</name>
    <name type="common">Parasitic nematode worm</name>
    <dbReference type="NCBI Taxonomy" id="54126"/>
    <lineage>
        <taxon>Eukaryota</taxon>
        <taxon>Metazoa</taxon>
        <taxon>Ecdysozoa</taxon>
        <taxon>Nematoda</taxon>
        <taxon>Chromadorea</taxon>
        <taxon>Rhabditida</taxon>
        <taxon>Rhabditina</taxon>
        <taxon>Diplogasteromorpha</taxon>
        <taxon>Diplogasteroidea</taxon>
        <taxon>Neodiplogasteridae</taxon>
        <taxon>Pristionchus</taxon>
    </lineage>
</organism>